<evidence type="ECO:0000256" key="1">
    <source>
        <dbReference type="SAM" id="Phobius"/>
    </source>
</evidence>
<protein>
    <submittedName>
        <fullName evidence="2">Uncharacterized protein</fullName>
    </submittedName>
</protein>
<gene>
    <name evidence="2" type="ORF">NCTC11842_02404</name>
</gene>
<dbReference type="RefSeq" id="WP_146766060.1">
    <property type="nucleotide sequence ID" value="NZ_UAUF01000012.1"/>
</dbReference>
<keyword evidence="1" id="KW-0812">Transmembrane</keyword>
<evidence type="ECO:0000313" key="3">
    <source>
        <dbReference type="Proteomes" id="UP000250443"/>
    </source>
</evidence>
<dbReference type="AlphaFoldDB" id="A0A2X2CLE5"/>
<dbReference type="Proteomes" id="UP000250443">
    <property type="component" value="Unassembled WGS sequence"/>
</dbReference>
<keyword evidence="1" id="KW-1133">Transmembrane helix</keyword>
<accession>A0A2X2CLE5</accession>
<keyword evidence="1" id="KW-0472">Membrane</keyword>
<reference evidence="2 3" key="1">
    <citation type="submission" date="2018-06" db="EMBL/GenBank/DDBJ databases">
        <authorList>
            <consortium name="Pathogen Informatics"/>
            <person name="Doyle S."/>
        </authorList>
    </citation>
    <scope>NUCLEOTIDE SEQUENCE [LARGE SCALE GENOMIC DNA]</scope>
    <source>
        <strain evidence="2 3">NCTC11842</strain>
    </source>
</reference>
<proteinExistence type="predicted"/>
<sequence length="62" mass="6793">MTTMQLTLTLFLLGLATALWSRHVAEPAKPYRMTAQFAAVLLIAITETALGLVIAAFIRFLT</sequence>
<dbReference type="EMBL" id="UAUF01000012">
    <property type="protein sequence ID" value="SPZ07601.1"/>
    <property type="molecule type" value="Genomic_DNA"/>
</dbReference>
<organism evidence="2 3">
    <name type="scientific">Pseudomonas luteola</name>
    <dbReference type="NCBI Taxonomy" id="47886"/>
    <lineage>
        <taxon>Bacteria</taxon>
        <taxon>Pseudomonadati</taxon>
        <taxon>Pseudomonadota</taxon>
        <taxon>Gammaproteobacteria</taxon>
        <taxon>Pseudomonadales</taxon>
        <taxon>Pseudomonadaceae</taxon>
        <taxon>Pseudomonas</taxon>
    </lineage>
</organism>
<feature type="transmembrane region" description="Helical" evidence="1">
    <location>
        <begin position="37"/>
        <end position="61"/>
    </location>
</feature>
<evidence type="ECO:0000313" key="2">
    <source>
        <dbReference type="EMBL" id="SPZ07601.1"/>
    </source>
</evidence>
<name>A0A2X2CLE5_PSELU</name>